<keyword evidence="5" id="KW-0028">Amino-acid biosynthesis</keyword>
<dbReference type="GO" id="GO:0008652">
    <property type="term" value="P:amino acid biosynthetic process"/>
    <property type="evidence" value="ECO:0007669"/>
    <property type="project" value="UniProtKB-KW"/>
</dbReference>
<keyword evidence="11" id="KW-1185">Reference proteome</keyword>
<dbReference type="Proteomes" id="UP001489004">
    <property type="component" value="Unassembled WGS sequence"/>
</dbReference>
<comment type="cofactor">
    <cofactor evidence="1">
        <name>pyridoxal 5'-phosphate</name>
        <dbReference type="ChEBI" id="CHEBI:597326"/>
    </cofactor>
</comment>
<dbReference type="InterPro" id="IPR043132">
    <property type="entry name" value="BCAT-like_C"/>
</dbReference>
<dbReference type="InterPro" id="IPR036038">
    <property type="entry name" value="Aminotransferase-like"/>
</dbReference>
<dbReference type="PANTHER" id="PTHR11825:SF44">
    <property type="entry name" value="BRANCHED-CHAIN-AMINO-ACID AMINOTRANSFERASE"/>
    <property type="match status" value="1"/>
</dbReference>
<dbReference type="InterPro" id="IPR005786">
    <property type="entry name" value="B_amino_transII"/>
</dbReference>
<protein>
    <recommendedName>
        <fullName evidence="3">branched-chain-amino-acid transaminase</fullName>
        <ecNumber evidence="3">2.6.1.42</ecNumber>
    </recommendedName>
</protein>
<evidence type="ECO:0000256" key="4">
    <source>
        <dbReference type="ARBA" id="ARBA00022576"/>
    </source>
</evidence>
<evidence type="ECO:0000256" key="9">
    <source>
        <dbReference type="PIRSR" id="PIRSR006468-1"/>
    </source>
</evidence>
<dbReference type="EC" id="2.6.1.42" evidence="3"/>
<dbReference type="InterPro" id="IPR001544">
    <property type="entry name" value="Aminotrans_IV"/>
</dbReference>
<dbReference type="PANTHER" id="PTHR11825">
    <property type="entry name" value="SUBGROUP IIII AMINOTRANSFERASE"/>
    <property type="match status" value="1"/>
</dbReference>
<evidence type="ECO:0000256" key="5">
    <source>
        <dbReference type="ARBA" id="ARBA00022605"/>
    </source>
</evidence>
<evidence type="ECO:0000256" key="3">
    <source>
        <dbReference type="ARBA" id="ARBA00013053"/>
    </source>
</evidence>
<dbReference type="NCBIfam" id="NF009897">
    <property type="entry name" value="PRK13357.1"/>
    <property type="match status" value="1"/>
</dbReference>
<proteinExistence type="inferred from homology"/>
<dbReference type="AlphaFoldDB" id="A0AAW1QS63"/>
<dbReference type="SUPFAM" id="SSF56752">
    <property type="entry name" value="D-aminoacid aminotransferase-like PLP-dependent enzymes"/>
    <property type="match status" value="1"/>
</dbReference>
<evidence type="ECO:0000256" key="6">
    <source>
        <dbReference type="ARBA" id="ARBA00022679"/>
    </source>
</evidence>
<dbReference type="GO" id="GO:0004084">
    <property type="term" value="F:branched-chain-amino-acid transaminase activity"/>
    <property type="evidence" value="ECO:0007669"/>
    <property type="project" value="UniProtKB-EC"/>
</dbReference>
<evidence type="ECO:0000256" key="1">
    <source>
        <dbReference type="ARBA" id="ARBA00001933"/>
    </source>
</evidence>
<keyword evidence="6" id="KW-0808">Transferase</keyword>
<dbReference type="InterPro" id="IPR033939">
    <property type="entry name" value="BCAT_family"/>
</dbReference>
<dbReference type="Gene3D" id="3.20.10.10">
    <property type="entry name" value="D-amino Acid Aminotransferase, subunit A, domain 2"/>
    <property type="match status" value="1"/>
</dbReference>
<gene>
    <name evidence="10" type="ORF">WJX72_006714</name>
</gene>
<dbReference type="InterPro" id="IPR043131">
    <property type="entry name" value="BCAT-like_N"/>
</dbReference>
<keyword evidence="8" id="KW-0100">Branched-chain amino acid biosynthesis</keyword>
<keyword evidence="4" id="KW-0032">Aminotransferase</keyword>
<dbReference type="PIRSF" id="PIRSF006468">
    <property type="entry name" value="BCAT1"/>
    <property type="match status" value="1"/>
</dbReference>
<dbReference type="NCBIfam" id="TIGR01123">
    <property type="entry name" value="ilvE_II"/>
    <property type="match status" value="1"/>
</dbReference>
<reference evidence="10 11" key="1">
    <citation type="journal article" date="2024" name="Nat. Commun.">
        <title>Phylogenomics reveals the evolutionary origins of lichenization in chlorophyte algae.</title>
        <authorList>
            <person name="Puginier C."/>
            <person name="Libourel C."/>
            <person name="Otte J."/>
            <person name="Skaloud P."/>
            <person name="Haon M."/>
            <person name="Grisel S."/>
            <person name="Petersen M."/>
            <person name="Berrin J.G."/>
            <person name="Delaux P.M."/>
            <person name="Dal Grande F."/>
            <person name="Keller J."/>
        </authorList>
    </citation>
    <scope>NUCLEOTIDE SEQUENCE [LARGE SCALE GENOMIC DNA]</scope>
    <source>
        <strain evidence="10 11">SAG 2043</strain>
    </source>
</reference>
<accession>A0AAW1QS63</accession>
<evidence type="ECO:0000256" key="7">
    <source>
        <dbReference type="ARBA" id="ARBA00022898"/>
    </source>
</evidence>
<sequence>MSTAGAADTFKSADLVVQETKSPKTMPPLEDLKFGTTFTDHMLTVDFVEGEGWGKPTIKPFGFLSMHPAAQVLHYGMGCFEGMKAYRGPDGRGRLFRPDMNMARFAKSAQRLHLANFDSQELFTCLKELLKLEKRWLPDKEGYSIYIRPFAFSSTHTLGVAAPSRTTLGVILSPVGPYFRSGLTPVDMFIDEKHIRAWPGGMGEHKVGGNYAPTISPMVYAATEHGCSQVIYSFPQGSDPDNALISESGAMNVMFLLEKPSMRPVKDRELVTAPLDGTILPGVTRDSVLELTRGWGEFEVNERPLTLGELKLAHDEGRLLEMIGCGTACIIQPIASVKRGNGDVYETVQRWGDVNTLTTRLTKQLTDIQFGHTDSEWSVPFE</sequence>
<evidence type="ECO:0000313" key="10">
    <source>
        <dbReference type="EMBL" id="KAK9823971.1"/>
    </source>
</evidence>
<feature type="modified residue" description="N6-(pyridoxal phosphate)lysine" evidence="9">
    <location>
        <position position="206"/>
    </location>
</feature>
<dbReference type="Pfam" id="PF01063">
    <property type="entry name" value="Aminotran_4"/>
    <property type="match status" value="1"/>
</dbReference>
<dbReference type="GO" id="GO:0009082">
    <property type="term" value="P:branched-chain amino acid biosynthetic process"/>
    <property type="evidence" value="ECO:0007669"/>
    <property type="project" value="UniProtKB-KW"/>
</dbReference>
<dbReference type="FunFam" id="3.30.470.10:FF:000002">
    <property type="entry name" value="Branched-chain-amino-acid aminotransferase"/>
    <property type="match status" value="1"/>
</dbReference>
<evidence type="ECO:0000256" key="2">
    <source>
        <dbReference type="ARBA" id="ARBA00009320"/>
    </source>
</evidence>
<comment type="caution">
    <text evidence="10">The sequence shown here is derived from an EMBL/GenBank/DDBJ whole genome shotgun (WGS) entry which is preliminary data.</text>
</comment>
<dbReference type="CDD" id="cd01557">
    <property type="entry name" value="BCAT_beta_family"/>
    <property type="match status" value="1"/>
</dbReference>
<comment type="similarity">
    <text evidence="2">Belongs to the class-IV pyridoxal-phosphate-dependent aminotransferase family.</text>
</comment>
<keyword evidence="7" id="KW-0663">Pyridoxal phosphate</keyword>
<dbReference type="Gene3D" id="3.30.470.10">
    <property type="match status" value="1"/>
</dbReference>
<name>A0AAW1QS63_9CHLO</name>
<evidence type="ECO:0000256" key="8">
    <source>
        <dbReference type="ARBA" id="ARBA00023304"/>
    </source>
</evidence>
<evidence type="ECO:0000313" key="11">
    <source>
        <dbReference type="Proteomes" id="UP001489004"/>
    </source>
</evidence>
<dbReference type="EMBL" id="JALJOR010000002">
    <property type="protein sequence ID" value="KAK9823971.1"/>
    <property type="molecule type" value="Genomic_DNA"/>
</dbReference>
<organism evidence="10 11">
    <name type="scientific">[Myrmecia] bisecta</name>
    <dbReference type="NCBI Taxonomy" id="41462"/>
    <lineage>
        <taxon>Eukaryota</taxon>
        <taxon>Viridiplantae</taxon>
        <taxon>Chlorophyta</taxon>
        <taxon>core chlorophytes</taxon>
        <taxon>Trebouxiophyceae</taxon>
        <taxon>Trebouxiales</taxon>
        <taxon>Trebouxiaceae</taxon>
        <taxon>Myrmecia</taxon>
    </lineage>
</organism>